<evidence type="ECO:0000256" key="1">
    <source>
        <dbReference type="SAM" id="MobiDB-lite"/>
    </source>
</evidence>
<feature type="region of interest" description="Disordered" evidence="1">
    <location>
        <begin position="202"/>
        <end position="233"/>
    </location>
</feature>
<accession>A0AA86TGB8</accession>
<feature type="compositionally biased region" description="Basic residues" evidence="1">
    <location>
        <begin position="119"/>
        <end position="128"/>
    </location>
</feature>
<organism evidence="2">
    <name type="scientific">Hexamita inflata</name>
    <dbReference type="NCBI Taxonomy" id="28002"/>
    <lineage>
        <taxon>Eukaryota</taxon>
        <taxon>Metamonada</taxon>
        <taxon>Diplomonadida</taxon>
        <taxon>Hexamitidae</taxon>
        <taxon>Hexamitinae</taxon>
        <taxon>Hexamita</taxon>
    </lineage>
</organism>
<evidence type="ECO:0000313" key="3">
    <source>
        <dbReference type="EMBL" id="CAL6005944.1"/>
    </source>
</evidence>
<proteinExistence type="predicted"/>
<dbReference type="EMBL" id="CAXDID020000053">
    <property type="protein sequence ID" value="CAL6005944.1"/>
    <property type="molecule type" value="Genomic_DNA"/>
</dbReference>
<feature type="compositionally biased region" description="Polar residues" evidence="1">
    <location>
        <begin position="202"/>
        <end position="211"/>
    </location>
</feature>
<name>A0AA86TGB8_9EUKA</name>
<feature type="compositionally biased region" description="Polar residues" evidence="1">
    <location>
        <begin position="136"/>
        <end position="156"/>
    </location>
</feature>
<reference evidence="2" key="1">
    <citation type="submission" date="2023-06" db="EMBL/GenBank/DDBJ databases">
        <authorList>
            <person name="Kurt Z."/>
        </authorList>
    </citation>
    <scope>NUCLEOTIDE SEQUENCE</scope>
</reference>
<dbReference type="EMBL" id="CATOUU010000108">
    <property type="protein sequence ID" value="CAI9916496.1"/>
    <property type="molecule type" value="Genomic_DNA"/>
</dbReference>
<gene>
    <name evidence="3" type="ORF">HINF_LOCUS19870</name>
    <name evidence="2" type="ORF">HINF_LOCUS4141</name>
</gene>
<reference evidence="3 4" key="2">
    <citation type="submission" date="2024-07" db="EMBL/GenBank/DDBJ databases">
        <authorList>
            <person name="Akdeniz Z."/>
        </authorList>
    </citation>
    <scope>NUCLEOTIDE SEQUENCE [LARGE SCALE GENOMIC DNA]</scope>
</reference>
<feature type="compositionally biased region" description="Basic and acidic residues" evidence="1">
    <location>
        <begin position="213"/>
        <end position="224"/>
    </location>
</feature>
<dbReference type="Proteomes" id="UP001642409">
    <property type="component" value="Unassembled WGS sequence"/>
</dbReference>
<evidence type="ECO:0000313" key="4">
    <source>
        <dbReference type="Proteomes" id="UP001642409"/>
    </source>
</evidence>
<feature type="region of interest" description="Disordered" evidence="1">
    <location>
        <begin position="117"/>
        <end position="170"/>
    </location>
</feature>
<sequence>MIDAGKVREVKEVSKNNRTDQKLKADISFIKDDTQQFFDIGISWDTERFFAVKKALLNRNCQWLAYYLHPNYYRKRYDGPPRIISRTSTSRYRRFMVIPISWNPNVQLQRTNRLYFQKKDKKRSTNRNKHIDQTEEFSNPVNETTNSNAGTQNTSVKPKKKPRQKSQVQNNQEIQAKMNTQTQPSQVIKNTDNTIDEPKKIQLQQHQSSCITKEPKYQQKRSSEKISNSKIQY</sequence>
<keyword evidence="4" id="KW-1185">Reference proteome</keyword>
<protein>
    <submittedName>
        <fullName evidence="3">Hypothetical_protein</fullName>
    </submittedName>
</protein>
<dbReference type="AlphaFoldDB" id="A0AA86TGB8"/>
<evidence type="ECO:0000313" key="2">
    <source>
        <dbReference type="EMBL" id="CAI9916496.1"/>
    </source>
</evidence>
<comment type="caution">
    <text evidence="2">The sequence shown here is derived from an EMBL/GenBank/DDBJ whole genome shotgun (WGS) entry which is preliminary data.</text>
</comment>